<feature type="region of interest" description="Disordered" evidence="1">
    <location>
        <begin position="239"/>
        <end position="258"/>
    </location>
</feature>
<dbReference type="EMBL" id="JARKIB010000344">
    <property type="protein sequence ID" value="KAJ7713372.1"/>
    <property type="molecule type" value="Genomic_DNA"/>
</dbReference>
<accession>A0AAD7H646</accession>
<comment type="caution">
    <text evidence="2">The sequence shown here is derived from an EMBL/GenBank/DDBJ whole genome shotgun (WGS) entry which is preliminary data.</text>
</comment>
<evidence type="ECO:0000313" key="2">
    <source>
        <dbReference type="EMBL" id="KAJ7713372.1"/>
    </source>
</evidence>
<name>A0AAD7H646_9AGAR</name>
<proteinExistence type="predicted"/>
<evidence type="ECO:0000313" key="3">
    <source>
        <dbReference type="Proteomes" id="UP001215598"/>
    </source>
</evidence>
<sequence length="325" mass="35458">MGRCGVGGCTIGVYKRLRHQHAPAPKELRGQCLWRAEIRGEDLAWSVFVFETGWTVRRCAGGRVSRVVQQLMRKVAREEVRVVIRNQKKKETSTVTSLLHAAKDAKDGDYERGEVLTEFNVVGPARATESVVDAERESEEGIPGRTWRARLSCGAAGERAAAERETWGWNTGRRLRGRRKEERLAAFRRERTTAGGVGAGSGGAWAADTDGREAGNRMAGVLCRLDVVATGGVRVSNGSEWGRESGGRDGTAANWGGARTQRGRRRVWWWLGSNRARWEARHVVMAGRTGGTPVERGTRSTNGNVGEVPGKWSTVSAPGSVVPAE</sequence>
<dbReference type="Proteomes" id="UP001215598">
    <property type="component" value="Unassembled WGS sequence"/>
</dbReference>
<protein>
    <submittedName>
        <fullName evidence="2">Uncharacterized protein</fullName>
    </submittedName>
</protein>
<feature type="region of interest" description="Disordered" evidence="1">
    <location>
        <begin position="289"/>
        <end position="325"/>
    </location>
</feature>
<evidence type="ECO:0000256" key="1">
    <source>
        <dbReference type="SAM" id="MobiDB-lite"/>
    </source>
</evidence>
<organism evidence="2 3">
    <name type="scientific">Mycena metata</name>
    <dbReference type="NCBI Taxonomy" id="1033252"/>
    <lineage>
        <taxon>Eukaryota</taxon>
        <taxon>Fungi</taxon>
        <taxon>Dikarya</taxon>
        <taxon>Basidiomycota</taxon>
        <taxon>Agaricomycotina</taxon>
        <taxon>Agaricomycetes</taxon>
        <taxon>Agaricomycetidae</taxon>
        <taxon>Agaricales</taxon>
        <taxon>Marasmiineae</taxon>
        <taxon>Mycenaceae</taxon>
        <taxon>Mycena</taxon>
    </lineage>
</organism>
<reference evidence="2" key="1">
    <citation type="submission" date="2023-03" db="EMBL/GenBank/DDBJ databases">
        <title>Massive genome expansion in bonnet fungi (Mycena s.s.) driven by repeated elements and novel gene families across ecological guilds.</title>
        <authorList>
            <consortium name="Lawrence Berkeley National Laboratory"/>
            <person name="Harder C.B."/>
            <person name="Miyauchi S."/>
            <person name="Viragh M."/>
            <person name="Kuo A."/>
            <person name="Thoen E."/>
            <person name="Andreopoulos B."/>
            <person name="Lu D."/>
            <person name="Skrede I."/>
            <person name="Drula E."/>
            <person name="Henrissat B."/>
            <person name="Morin E."/>
            <person name="Kohler A."/>
            <person name="Barry K."/>
            <person name="LaButti K."/>
            <person name="Morin E."/>
            <person name="Salamov A."/>
            <person name="Lipzen A."/>
            <person name="Mereny Z."/>
            <person name="Hegedus B."/>
            <person name="Baldrian P."/>
            <person name="Stursova M."/>
            <person name="Weitz H."/>
            <person name="Taylor A."/>
            <person name="Grigoriev I.V."/>
            <person name="Nagy L.G."/>
            <person name="Martin F."/>
            <person name="Kauserud H."/>
        </authorList>
    </citation>
    <scope>NUCLEOTIDE SEQUENCE</scope>
    <source>
        <strain evidence="2">CBHHK182m</strain>
    </source>
</reference>
<gene>
    <name evidence="2" type="ORF">B0H16DRAFT_1478692</name>
</gene>
<dbReference type="AlphaFoldDB" id="A0AAD7H646"/>
<keyword evidence="3" id="KW-1185">Reference proteome</keyword>